<dbReference type="InterPro" id="IPR050661">
    <property type="entry name" value="BglG_antiterminators"/>
</dbReference>
<dbReference type="AlphaFoldDB" id="A0A212J0H1"/>
<dbReference type="PANTHER" id="PTHR30185:SF15">
    <property type="entry name" value="CRYPTIC BETA-GLUCOSIDE BGL OPERON ANTITERMINATOR"/>
    <property type="match status" value="1"/>
</dbReference>
<dbReference type="InterPro" id="IPR011608">
    <property type="entry name" value="PRD"/>
</dbReference>
<dbReference type="GO" id="GO:0003723">
    <property type="term" value="F:RNA binding"/>
    <property type="evidence" value="ECO:0007669"/>
    <property type="project" value="InterPro"/>
</dbReference>
<feature type="domain" description="PRD" evidence="2">
    <location>
        <begin position="68"/>
        <end position="172"/>
    </location>
</feature>
<dbReference type="GO" id="GO:0006355">
    <property type="term" value="P:regulation of DNA-templated transcription"/>
    <property type="evidence" value="ECO:0007669"/>
    <property type="project" value="InterPro"/>
</dbReference>
<dbReference type="SMART" id="SM01061">
    <property type="entry name" value="CAT_RBD"/>
    <property type="match status" value="1"/>
</dbReference>
<dbReference type="EMBL" id="FLUN01000001">
    <property type="protein sequence ID" value="SBV92939.1"/>
    <property type="molecule type" value="Genomic_DNA"/>
</dbReference>
<evidence type="ECO:0000256" key="1">
    <source>
        <dbReference type="ARBA" id="ARBA00022737"/>
    </source>
</evidence>
<keyword evidence="1" id="KW-0677">Repeat</keyword>
<dbReference type="PROSITE" id="PS51372">
    <property type="entry name" value="PRD_2"/>
    <property type="match status" value="1"/>
</dbReference>
<evidence type="ECO:0000313" key="3">
    <source>
        <dbReference type="EMBL" id="SBV92939.1"/>
    </source>
</evidence>
<gene>
    <name evidence="3" type="ORF">KL86CLO1_10314</name>
</gene>
<dbReference type="Pfam" id="PF00874">
    <property type="entry name" value="PRD"/>
    <property type="match status" value="1"/>
</dbReference>
<dbReference type="SUPFAM" id="SSF50151">
    <property type="entry name" value="SacY-like RNA-binding domain"/>
    <property type="match status" value="1"/>
</dbReference>
<sequence>MHYEAVQICNNNVVLARKPSGDQVVVVGKGVGYGLRRGAYIDDAIPGSRVFSILDGSVDLGNMKRLDYDTAKVKKITRDIVHAARKQLGIENEKLYDALYDHIVFAIERLKIGLPIENPFITEISVLCNREFDVAELAAQLIRRELDVDIGEAERGFIALHLYSARGNLHISAAMRNARVYQDAVNILDRLYGTALDESPSARRVFLTTLNHLVAAAQSGTLLELPVRHQVRLSMSRHYRTAQALAALLERELRVELTDDALAYLAVSVGLVTQH</sequence>
<dbReference type="Gene3D" id="1.10.1790.10">
    <property type="entry name" value="PRD domain"/>
    <property type="match status" value="2"/>
</dbReference>
<dbReference type="PANTHER" id="PTHR30185">
    <property type="entry name" value="CRYPTIC BETA-GLUCOSIDE BGL OPERON ANTITERMINATOR"/>
    <property type="match status" value="1"/>
</dbReference>
<dbReference type="InterPro" id="IPR036650">
    <property type="entry name" value="CAT_RNA-bd_dom_sf"/>
</dbReference>
<dbReference type="InterPro" id="IPR036634">
    <property type="entry name" value="PRD_sf"/>
</dbReference>
<dbReference type="InterPro" id="IPR004341">
    <property type="entry name" value="CAT_RNA-bd_dom"/>
</dbReference>
<dbReference type="Gene3D" id="2.30.24.10">
    <property type="entry name" value="CAT RNA-binding domain"/>
    <property type="match status" value="1"/>
</dbReference>
<organism evidence="3">
    <name type="scientific">uncultured Eubacteriales bacterium</name>
    <dbReference type="NCBI Taxonomy" id="172733"/>
    <lineage>
        <taxon>Bacteria</taxon>
        <taxon>Bacillati</taxon>
        <taxon>Bacillota</taxon>
        <taxon>Clostridia</taxon>
        <taxon>Eubacteriales</taxon>
        <taxon>environmental samples</taxon>
    </lineage>
</organism>
<name>A0A212J0H1_9FIRM</name>
<reference evidence="3" key="1">
    <citation type="submission" date="2016-04" db="EMBL/GenBank/DDBJ databases">
        <authorList>
            <person name="Evans L.H."/>
            <person name="Alamgir A."/>
            <person name="Owens N."/>
            <person name="Weber N.D."/>
            <person name="Virtaneva K."/>
            <person name="Barbian K."/>
            <person name="Babar A."/>
            <person name="Rosenke K."/>
        </authorList>
    </citation>
    <scope>NUCLEOTIDE SEQUENCE</scope>
    <source>
        <strain evidence="3">86</strain>
    </source>
</reference>
<protein>
    <submittedName>
        <fullName evidence="3">Putative Transcriptional antiterminator, BglG</fullName>
    </submittedName>
</protein>
<proteinExistence type="predicted"/>
<dbReference type="SUPFAM" id="SSF63520">
    <property type="entry name" value="PTS-regulatory domain, PRD"/>
    <property type="match status" value="2"/>
</dbReference>
<accession>A0A212J0H1</accession>
<dbReference type="Pfam" id="PF03123">
    <property type="entry name" value="CAT_RBD"/>
    <property type="match status" value="1"/>
</dbReference>
<evidence type="ECO:0000259" key="2">
    <source>
        <dbReference type="PROSITE" id="PS51372"/>
    </source>
</evidence>